<dbReference type="Pfam" id="PF13588">
    <property type="entry name" value="HSDR_N_2"/>
    <property type="match status" value="1"/>
</dbReference>
<dbReference type="GeneID" id="85013460"/>
<gene>
    <name evidence="2" type="ORF">NCTC13071_02750</name>
</gene>
<accession>A0A3S4T7Q3</accession>
<organism evidence="2 3">
    <name type="scientific">Segatella oris</name>
    <dbReference type="NCBI Taxonomy" id="28135"/>
    <lineage>
        <taxon>Bacteria</taxon>
        <taxon>Pseudomonadati</taxon>
        <taxon>Bacteroidota</taxon>
        <taxon>Bacteroidia</taxon>
        <taxon>Bacteroidales</taxon>
        <taxon>Prevotellaceae</taxon>
        <taxon>Segatella</taxon>
    </lineage>
</organism>
<name>A0A3S4T7Q3_9BACT</name>
<evidence type="ECO:0000313" key="3">
    <source>
        <dbReference type="Proteomes" id="UP000274578"/>
    </source>
</evidence>
<protein>
    <recommendedName>
        <fullName evidence="1">Type I restriction enzyme R protein N-terminal domain-containing protein</fullName>
    </recommendedName>
</protein>
<dbReference type="EMBL" id="LR134384">
    <property type="protein sequence ID" value="VEH16710.1"/>
    <property type="molecule type" value="Genomic_DNA"/>
</dbReference>
<dbReference type="AlphaFoldDB" id="A0A3S4T7Q3"/>
<reference evidence="2 3" key="1">
    <citation type="submission" date="2018-12" db="EMBL/GenBank/DDBJ databases">
        <authorList>
            <consortium name="Pathogen Informatics"/>
        </authorList>
    </citation>
    <scope>NUCLEOTIDE SEQUENCE [LARGE SCALE GENOMIC DNA]</scope>
    <source>
        <strain evidence="2 3">NCTC13071</strain>
    </source>
</reference>
<proteinExistence type="predicted"/>
<feature type="domain" description="Type I restriction enzyme R protein N-terminal" evidence="1">
    <location>
        <begin position="35"/>
        <end position="144"/>
    </location>
</feature>
<sequence>MIPLNLPDYEIKLSGTPTKPTIFDILRRKYVALTPEEWVRQHFVHFLINHKGYPATLLANEVKLKIGDKHLRADTVLYSRELKPRIIIEYKAPHIAITQKVFDQITVYNMLLHVDYLIVSNGLQHYCCKMDYNYQKYLYLEDIPNYQEIQQI</sequence>
<dbReference type="InterPro" id="IPR029464">
    <property type="entry name" value="HSDR_N"/>
</dbReference>
<evidence type="ECO:0000259" key="1">
    <source>
        <dbReference type="Pfam" id="PF13588"/>
    </source>
</evidence>
<evidence type="ECO:0000313" key="2">
    <source>
        <dbReference type="EMBL" id="VEH16710.1"/>
    </source>
</evidence>
<dbReference type="KEGG" id="poc:NCTC13071_02750"/>
<dbReference type="Proteomes" id="UP000274578">
    <property type="component" value="Chromosome 1"/>
</dbReference>
<dbReference type="RefSeq" id="WP_004377791.1">
    <property type="nucleotide sequence ID" value="NZ_CAJPPY010000053.1"/>
</dbReference>